<evidence type="ECO:0000256" key="1">
    <source>
        <dbReference type="ARBA" id="ARBA00022490"/>
    </source>
</evidence>
<protein>
    <recommendedName>
        <fullName evidence="4">Ribosome maturation factor RimP N-terminal domain-containing protein</fullName>
    </recommendedName>
</protein>
<feature type="compositionally biased region" description="Basic and acidic residues" evidence="3">
    <location>
        <begin position="203"/>
        <end position="219"/>
    </location>
</feature>
<keyword evidence="2" id="KW-0690">Ribosome biogenesis</keyword>
<dbReference type="Gene3D" id="3.30.300.70">
    <property type="entry name" value="RimP-like superfamily, N-terminal"/>
    <property type="match status" value="1"/>
</dbReference>
<feature type="non-terminal residue" evidence="5">
    <location>
        <position position="1"/>
    </location>
</feature>
<dbReference type="HOGENOM" id="CLU_1028869_0_0_1"/>
<dbReference type="Proteomes" id="UP000001593">
    <property type="component" value="Unassembled WGS sequence"/>
</dbReference>
<reference evidence="5 6" key="1">
    <citation type="journal article" date="2007" name="Science">
        <title>Sea anemone genome reveals ancestral eumetazoan gene repertoire and genomic organization.</title>
        <authorList>
            <person name="Putnam N.H."/>
            <person name="Srivastava M."/>
            <person name="Hellsten U."/>
            <person name="Dirks B."/>
            <person name="Chapman J."/>
            <person name="Salamov A."/>
            <person name="Terry A."/>
            <person name="Shapiro H."/>
            <person name="Lindquist E."/>
            <person name="Kapitonov V.V."/>
            <person name="Jurka J."/>
            <person name="Genikhovich G."/>
            <person name="Grigoriev I.V."/>
            <person name="Lucas S.M."/>
            <person name="Steele R.E."/>
            <person name="Finnerty J.R."/>
            <person name="Technau U."/>
            <person name="Martindale M.Q."/>
            <person name="Rokhsar D.S."/>
        </authorList>
    </citation>
    <scope>NUCLEOTIDE SEQUENCE [LARGE SCALE GENOMIC DNA]</scope>
    <source>
        <strain evidence="6">CH2 X CH6</strain>
    </source>
</reference>
<feature type="compositionally biased region" description="Basic and acidic residues" evidence="3">
    <location>
        <begin position="262"/>
        <end position="271"/>
    </location>
</feature>
<dbReference type="InterPro" id="IPR035956">
    <property type="entry name" value="RimP_N_sf"/>
</dbReference>
<accession>A7TD23</accession>
<dbReference type="InterPro" id="IPR028989">
    <property type="entry name" value="RimP_N"/>
</dbReference>
<evidence type="ECO:0000313" key="6">
    <source>
        <dbReference type="Proteomes" id="UP000001593"/>
    </source>
</evidence>
<proteinExistence type="inferred from homology"/>
<feature type="region of interest" description="Disordered" evidence="3">
    <location>
        <begin position="200"/>
        <end position="271"/>
    </location>
</feature>
<evidence type="ECO:0000256" key="2">
    <source>
        <dbReference type="ARBA" id="ARBA00022517"/>
    </source>
</evidence>
<dbReference type="InParanoid" id="A7TD23"/>
<feature type="domain" description="Ribosome maturation factor RimP N-terminal" evidence="4">
    <location>
        <begin position="17"/>
        <end position="76"/>
    </location>
</feature>
<dbReference type="STRING" id="45351.A7TD23"/>
<keyword evidence="1" id="KW-0963">Cytoplasm</keyword>
<organism evidence="5 6">
    <name type="scientific">Nematostella vectensis</name>
    <name type="common">Starlet sea anemone</name>
    <dbReference type="NCBI Taxonomy" id="45351"/>
    <lineage>
        <taxon>Eukaryota</taxon>
        <taxon>Metazoa</taxon>
        <taxon>Cnidaria</taxon>
        <taxon>Anthozoa</taxon>
        <taxon>Hexacorallia</taxon>
        <taxon>Actiniaria</taxon>
        <taxon>Edwardsiidae</taxon>
        <taxon>Nematostella</taxon>
    </lineage>
</organism>
<keyword evidence="6" id="KW-1185">Reference proteome</keyword>
<dbReference type="EMBL" id="DS477173">
    <property type="protein sequence ID" value="EDO26033.1"/>
    <property type="molecule type" value="Genomic_DNA"/>
</dbReference>
<dbReference type="InterPro" id="IPR003728">
    <property type="entry name" value="Ribosome_maturation_RimP"/>
</dbReference>
<dbReference type="SUPFAM" id="SSF75420">
    <property type="entry name" value="YhbC-like, N-terminal domain"/>
    <property type="match status" value="1"/>
</dbReference>
<evidence type="ECO:0000256" key="3">
    <source>
        <dbReference type="SAM" id="MobiDB-lite"/>
    </source>
</evidence>
<sequence length="271" mass="30319">MTFKEKVEKLLDAAILERDHLFLIDLKIDEANKINIVLDGDNGVSLQDCVDISRLVEQDLDREENDFSLEVASAGLSSPLKLVRQYKKNIGRKLKAKVVVEAKEEKPEIIAAPKLEVTEKVTPKAEEPKVESSTVEKVEVVKSQPKVEILKKATEVKSVVKTEAKKVEVKKVEEVQEEEVKLKTNYQKLSGTTFTGQKIDLSQFEKAKKKPDDKKEFKKAGQGNQNKKDSDPNKNKRKRITKPAAGGGNNTTSNTGGAKKVFTKDNSRFNK</sequence>
<evidence type="ECO:0000259" key="4">
    <source>
        <dbReference type="Pfam" id="PF02576"/>
    </source>
</evidence>
<name>A7TD23_NEMVE</name>
<dbReference type="Pfam" id="PF02576">
    <property type="entry name" value="RimP_N"/>
    <property type="match status" value="1"/>
</dbReference>
<dbReference type="AlphaFoldDB" id="A7TD23"/>
<dbReference type="NCBIfam" id="NF002531">
    <property type="entry name" value="PRK02001.1"/>
    <property type="match status" value="1"/>
</dbReference>
<gene>
    <name evidence="5" type="ORF">NEMVEDRAFT_v1g225486</name>
</gene>
<dbReference type="PANTHER" id="PTHR33867">
    <property type="entry name" value="RIBOSOME MATURATION FACTOR RIMP"/>
    <property type="match status" value="1"/>
</dbReference>
<dbReference type="HAMAP" id="MF_01077">
    <property type="entry name" value="RimP"/>
    <property type="match status" value="1"/>
</dbReference>
<dbReference type="GO" id="GO:0042274">
    <property type="term" value="P:ribosomal small subunit biogenesis"/>
    <property type="evidence" value="ECO:0007669"/>
    <property type="project" value="InterPro"/>
</dbReference>
<dbReference type="PANTHER" id="PTHR33867:SF1">
    <property type="entry name" value="RIBOSOME MATURATION FACTOR RIMP"/>
    <property type="match status" value="1"/>
</dbReference>
<evidence type="ECO:0000313" key="5">
    <source>
        <dbReference type="EMBL" id="EDO26033.1"/>
    </source>
</evidence>